<accession>A0ABS6UPF2</accession>
<dbReference type="Proteomes" id="UP000694287">
    <property type="component" value="Unassembled WGS sequence"/>
</dbReference>
<dbReference type="InterPro" id="IPR002192">
    <property type="entry name" value="PPDK_AMP/ATP-bd"/>
</dbReference>
<evidence type="ECO:0000313" key="2">
    <source>
        <dbReference type="EMBL" id="MBW0133783.1"/>
    </source>
</evidence>
<keyword evidence="3" id="KW-1185">Reference proteome</keyword>
<proteinExistence type="predicted"/>
<name>A0ABS6UPF2_9PSEU</name>
<sequence>MTAVAAPAAVRDLTGLTAAVEDPAALDALRLRVGDLAGSAPFPPALESAVRAAYERLPDPEERGAVVAVRSSAVGEDGTDDSFAGMNVTFTHVCGVDRPAVASAERRVLLDAARRGAVR</sequence>
<dbReference type="EMBL" id="JADQDK010000001">
    <property type="protein sequence ID" value="MBW0133783.1"/>
    <property type="molecule type" value="Genomic_DNA"/>
</dbReference>
<protein>
    <recommendedName>
        <fullName evidence="1">Pyruvate phosphate dikinase AMP/ATP-binding domain-containing protein</fullName>
    </recommendedName>
</protein>
<gene>
    <name evidence="2" type="ORF">I4I81_05900</name>
</gene>
<evidence type="ECO:0000259" key="1">
    <source>
        <dbReference type="Pfam" id="PF01326"/>
    </source>
</evidence>
<comment type="caution">
    <text evidence="2">The sequence shown here is derived from an EMBL/GenBank/DDBJ whole genome shotgun (WGS) entry which is preliminary data.</text>
</comment>
<dbReference type="RefSeq" id="WP_218603520.1">
    <property type="nucleotide sequence ID" value="NZ_JADQDJ010000135.1"/>
</dbReference>
<dbReference type="Pfam" id="PF01326">
    <property type="entry name" value="PPDK_N"/>
    <property type="match status" value="1"/>
</dbReference>
<evidence type="ECO:0000313" key="3">
    <source>
        <dbReference type="Proteomes" id="UP000694287"/>
    </source>
</evidence>
<organism evidence="2 3">
    <name type="scientific">Pseudonocardia abyssalis</name>
    <dbReference type="NCBI Taxonomy" id="2792008"/>
    <lineage>
        <taxon>Bacteria</taxon>
        <taxon>Bacillati</taxon>
        <taxon>Actinomycetota</taxon>
        <taxon>Actinomycetes</taxon>
        <taxon>Pseudonocardiales</taxon>
        <taxon>Pseudonocardiaceae</taxon>
        <taxon>Pseudonocardia</taxon>
    </lineage>
</organism>
<reference evidence="2 3" key="1">
    <citation type="submission" date="2020-11" db="EMBL/GenBank/DDBJ databases">
        <title>Pseudonocardia abyssalis sp. nov. and Pseudonocardia oceani sp. nov., description and phylogenomic analysis of two novel actinomycetes isolated from the deep Southern Ocean.</title>
        <authorList>
            <person name="Parra J."/>
        </authorList>
    </citation>
    <scope>NUCLEOTIDE SEQUENCE [LARGE SCALE GENOMIC DNA]</scope>
    <source>
        <strain evidence="2 3">KRD-168</strain>
    </source>
</reference>
<feature type="domain" description="Pyruvate phosphate dikinase AMP/ATP-binding" evidence="1">
    <location>
        <begin position="19"/>
        <end position="98"/>
    </location>
</feature>